<dbReference type="Gene3D" id="1.10.12.10">
    <property type="entry name" value="Lyase 2-enoyl-coa Hydratase, Chain A, domain 2"/>
    <property type="match status" value="1"/>
</dbReference>
<proteinExistence type="inferred from homology"/>
<dbReference type="PANTHER" id="PTHR11941">
    <property type="entry name" value="ENOYL-COA HYDRATASE-RELATED"/>
    <property type="match status" value="1"/>
</dbReference>
<reference evidence="3 4" key="1">
    <citation type="submission" date="2016-11" db="EMBL/GenBank/DDBJ databases">
        <authorList>
            <person name="Jaros S."/>
            <person name="Januszkiewicz K."/>
            <person name="Wedrychowicz H."/>
        </authorList>
    </citation>
    <scope>NUCLEOTIDE SEQUENCE [LARGE SCALE GENOMIC DNA]</scope>
    <source>
        <strain evidence="3 4">CGMCC 1.10190</strain>
    </source>
</reference>
<dbReference type="InterPro" id="IPR001753">
    <property type="entry name" value="Enoyl-CoA_hydra/iso"/>
</dbReference>
<gene>
    <name evidence="3" type="ORF">SAMN04488135_12365</name>
</gene>
<dbReference type="InterPro" id="IPR014748">
    <property type="entry name" value="Enoyl-CoA_hydra_C"/>
</dbReference>
<dbReference type="SUPFAM" id="SSF52096">
    <property type="entry name" value="ClpP/crotonase"/>
    <property type="match status" value="1"/>
</dbReference>
<dbReference type="Proteomes" id="UP000184226">
    <property type="component" value="Unassembled WGS sequence"/>
</dbReference>
<dbReference type="GO" id="GO:0006635">
    <property type="term" value="P:fatty acid beta-oxidation"/>
    <property type="evidence" value="ECO:0007669"/>
    <property type="project" value="TreeGrafter"/>
</dbReference>
<comment type="similarity">
    <text evidence="1">Belongs to the enoyl-CoA hydratase/isomerase family.</text>
</comment>
<organism evidence="3 4">
    <name type="scientific">Pollutimonas bauzanensis</name>
    <dbReference type="NCBI Taxonomy" id="658167"/>
    <lineage>
        <taxon>Bacteria</taxon>
        <taxon>Pseudomonadati</taxon>
        <taxon>Pseudomonadota</taxon>
        <taxon>Betaproteobacteria</taxon>
        <taxon>Burkholderiales</taxon>
        <taxon>Alcaligenaceae</taxon>
        <taxon>Pollutimonas</taxon>
    </lineage>
</organism>
<dbReference type="AlphaFoldDB" id="A0A1M6B0E9"/>
<dbReference type="EMBL" id="FQXE01000023">
    <property type="protein sequence ID" value="SHI41943.1"/>
    <property type="molecule type" value="Genomic_DNA"/>
</dbReference>
<evidence type="ECO:0000256" key="1">
    <source>
        <dbReference type="ARBA" id="ARBA00005254"/>
    </source>
</evidence>
<dbReference type="InterPro" id="IPR029045">
    <property type="entry name" value="ClpP/crotonase-like_dom_sf"/>
</dbReference>
<keyword evidence="2" id="KW-0456">Lyase</keyword>
<dbReference type="GO" id="GO:0016829">
    <property type="term" value="F:lyase activity"/>
    <property type="evidence" value="ECO:0007669"/>
    <property type="project" value="UniProtKB-KW"/>
</dbReference>
<dbReference type="Gene3D" id="3.90.226.10">
    <property type="entry name" value="2-enoyl-CoA Hydratase, Chain A, domain 1"/>
    <property type="match status" value="1"/>
</dbReference>
<evidence type="ECO:0000313" key="4">
    <source>
        <dbReference type="Proteomes" id="UP000184226"/>
    </source>
</evidence>
<dbReference type="PANTHER" id="PTHR11941:SF54">
    <property type="entry name" value="ENOYL-COA HYDRATASE, MITOCHONDRIAL"/>
    <property type="match status" value="1"/>
</dbReference>
<dbReference type="Pfam" id="PF00378">
    <property type="entry name" value="ECH_1"/>
    <property type="match status" value="1"/>
</dbReference>
<evidence type="ECO:0000313" key="3">
    <source>
        <dbReference type="EMBL" id="SHI41943.1"/>
    </source>
</evidence>
<dbReference type="STRING" id="658167.SAMN04488135_12365"/>
<sequence length="262" mass="28960">MKLQPTSDAPSLHIDEHIARIRLRRPAQANRLEPQDLDLLLDYCGQLSARPEVRAIIIESSGRYFSAGYDIRRIVDIAGQSAADTLENPFEAVIEAFERLPQPTIARLHGGVYGGSTDLALACDFRIGTPATEMFMPAAALGLLYYPSGIQRFTSRLGMQTAKELFLLGEKIDAQKMLDVGFLSEIVAAEALDARVMAIAARLIAQAPLAVQGAKRAINDMARNEFDRWEFKLREAQALRSQDLKEGLSAWSEKRPASFTGR</sequence>
<dbReference type="OrthoDB" id="2862111at2"/>
<name>A0A1M6B0E9_9BURK</name>
<dbReference type="CDD" id="cd06558">
    <property type="entry name" value="crotonase-like"/>
    <property type="match status" value="1"/>
</dbReference>
<dbReference type="RefSeq" id="WP_073109893.1">
    <property type="nucleotide sequence ID" value="NZ_FQXE01000023.1"/>
</dbReference>
<keyword evidence="4" id="KW-1185">Reference proteome</keyword>
<evidence type="ECO:0000256" key="2">
    <source>
        <dbReference type="ARBA" id="ARBA00023239"/>
    </source>
</evidence>
<protein>
    <submittedName>
        <fullName evidence="3">Enoyl-CoA hydratase/carnithine racemase</fullName>
    </submittedName>
</protein>
<accession>A0A1M6B0E9</accession>